<sequence length="201" mass="22257">MPATTKSRSTKKKAAPVAAAAKGNSQLQEFFMDALKDIYWAEKKLTKTLPKLQKGATTQELKNAIEEHLSQTQEHVSRIEEAFQMMGKKAQAKKCEAMEGLVKEGESILEETERGSMTRDAGIIAAAQKVEHYEIATYGTLVTLAKTMGENDVAELLAQTLEEEKQTDQTLTGIAESGINWEAEQEESDEGEEGEEEEEEE</sequence>
<dbReference type="CDD" id="cd07909">
    <property type="entry name" value="YciF"/>
    <property type="match status" value="1"/>
</dbReference>
<dbReference type="Pfam" id="PF05974">
    <property type="entry name" value="DUF892"/>
    <property type="match status" value="1"/>
</dbReference>
<dbReference type="InterPro" id="IPR012347">
    <property type="entry name" value="Ferritin-like"/>
</dbReference>
<reference evidence="2 3" key="1">
    <citation type="submission" date="2016-04" db="EMBL/GenBank/DDBJ databases">
        <authorList>
            <person name="Chen L."/>
            <person name="Zhuang W."/>
            <person name="Wang G."/>
        </authorList>
    </citation>
    <scope>NUCLEOTIDE SEQUENCE [LARGE SCALE GENOMIC DNA]</scope>
    <source>
        <strain evidence="3">GR20</strain>
    </source>
</reference>
<evidence type="ECO:0000256" key="1">
    <source>
        <dbReference type="SAM" id="MobiDB-lite"/>
    </source>
</evidence>
<gene>
    <name evidence="2" type="ORF">A4D02_26840</name>
</gene>
<protein>
    <submittedName>
        <fullName evidence="2">Rubrerythrin family protein</fullName>
    </submittedName>
</protein>
<comment type="caution">
    <text evidence="2">The sequence shown here is derived from an EMBL/GenBank/DDBJ whole genome shotgun (WGS) entry which is preliminary data.</text>
</comment>
<dbReference type="Proteomes" id="UP000192277">
    <property type="component" value="Unassembled WGS sequence"/>
</dbReference>
<proteinExistence type="predicted"/>
<dbReference type="Gene3D" id="1.20.1260.10">
    <property type="match status" value="1"/>
</dbReference>
<dbReference type="SUPFAM" id="SSF47240">
    <property type="entry name" value="Ferritin-like"/>
    <property type="match status" value="1"/>
</dbReference>
<keyword evidence="3" id="KW-1185">Reference proteome</keyword>
<dbReference type="EMBL" id="LWBO01000007">
    <property type="protein sequence ID" value="OQP50057.1"/>
    <property type="molecule type" value="Genomic_DNA"/>
</dbReference>
<dbReference type="PANTHER" id="PTHR30565">
    <property type="entry name" value="PROTEIN YCIF"/>
    <property type="match status" value="1"/>
</dbReference>
<dbReference type="PANTHER" id="PTHR30565:SF9">
    <property type="entry name" value="PROTEIN YCIF"/>
    <property type="match status" value="1"/>
</dbReference>
<dbReference type="RefSeq" id="WP_014219374.1">
    <property type="nucleotide sequence ID" value="NZ_LWBO01000007.1"/>
</dbReference>
<dbReference type="InterPro" id="IPR010287">
    <property type="entry name" value="DUF892_YciF-like"/>
</dbReference>
<dbReference type="InterPro" id="IPR009078">
    <property type="entry name" value="Ferritin-like_SF"/>
</dbReference>
<feature type="region of interest" description="Disordered" evidence="1">
    <location>
        <begin position="164"/>
        <end position="201"/>
    </location>
</feature>
<name>A0ABX3NYS4_9BACT</name>
<feature type="compositionally biased region" description="Acidic residues" evidence="1">
    <location>
        <begin position="183"/>
        <end position="201"/>
    </location>
</feature>
<organism evidence="2 3">
    <name type="scientific">Niastella koreensis</name>
    <dbReference type="NCBI Taxonomy" id="354356"/>
    <lineage>
        <taxon>Bacteria</taxon>
        <taxon>Pseudomonadati</taxon>
        <taxon>Bacteroidota</taxon>
        <taxon>Chitinophagia</taxon>
        <taxon>Chitinophagales</taxon>
        <taxon>Chitinophagaceae</taxon>
        <taxon>Niastella</taxon>
    </lineage>
</organism>
<evidence type="ECO:0000313" key="2">
    <source>
        <dbReference type="EMBL" id="OQP50057.1"/>
    </source>
</evidence>
<dbReference type="InterPro" id="IPR047114">
    <property type="entry name" value="YciF"/>
</dbReference>
<accession>A0ABX3NYS4</accession>
<evidence type="ECO:0000313" key="3">
    <source>
        <dbReference type="Proteomes" id="UP000192277"/>
    </source>
</evidence>